<dbReference type="Proteomes" id="UP000789702">
    <property type="component" value="Unassembled WGS sequence"/>
</dbReference>
<organism evidence="1 2">
    <name type="scientific">Dentiscutata heterogama</name>
    <dbReference type="NCBI Taxonomy" id="1316150"/>
    <lineage>
        <taxon>Eukaryota</taxon>
        <taxon>Fungi</taxon>
        <taxon>Fungi incertae sedis</taxon>
        <taxon>Mucoromycota</taxon>
        <taxon>Glomeromycotina</taxon>
        <taxon>Glomeromycetes</taxon>
        <taxon>Diversisporales</taxon>
        <taxon>Gigasporaceae</taxon>
        <taxon>Dentiscutata</taxon>
    </lineage>
</organism>
<evidence type="ECO:0000313" key="2">
    <source>
        <dbReference type="Proteomes" id="UP000789702"/>
    </source>
</evidence>
<accession>A0ACA9PTX8</accession>
<keyword evidence="2" id="KW-1185">Reference proteome</keyword>
<gene>
    <name evidence="1" type="ORF">DHETER_LOCUS12906</name>
</gene>
<dbReference type="EMBL" id="CAJVPU010033423">
    <property type="protein sequence ID" value="CAG8722373.1"/>
    <property type="molecule type" value="Genomic_DNA"/>
</dbReference>
<reference evidence="1" key="1">
    <citation type="submission" date="2021-06" db="EMBL/GenBank/DDBJ databases">
        <authorList>
            <person name="Kallberg Y."/>
            <person name="Tangrot J."/>
            <person name="Rosling A."/>
        </authorList>
    </citation>
    <scope>NUCLEOTIDE SEQUENCE</scope>
    <source>
        <strain evidence="1">IL203A</strain>
    </source>
</reference>
<feature type="non-terminal residue" evidence="1">
    <location>
        <position position="1"/>
    </location>
</feature>
<sequence>EAWNILMINESRTGVTVEQSLRLEHNENKIEEVNLPIDKAITLPIEDNLALARIKRDLSVNPCEGTFILLFIFDKNNIQVFKDVVKRID</sequence>
<protein>
    <submittedName>
        <fullName evidence="1">5372_t:CDS:1</fullName>
    </submittedName>
</protein>
<name>A0ACA9PTX8_9GLOM</name>
<proteinExistence type="predicted"/>
<evidence type="ECO:0000313" key="1">
    <source>
        <dbReference type="EMBL" id="CAG8722373.1"/>
    </source>
</evidence>
<feature type="non-terminal residue" evidence="1">
    <location>
        <position position="89"/>
    </location>
</feature>
<comment type="caution">
    <text evidence="1">The sequence shown here is derived from an EMBL/GenBank/DDBJ whole genome shotgun (WGS) entry which is preliminary data.</text>
</comment>